<reference evidence="1 2" key="1">
    <citation type="submission" date="2016-10" db="EMBL/GenBank/DDBJ databases">
        <authorList>
            <person name="de Groot N.N."/>
        </authorList>
    </citation>
    <scope>NUCLEOTIDE SEQUENCE [LARGE SCALE GENOMIC DNA]</scope>
    <source>
        <strain evidence="1 2">DSM 19547</strain>
    </source>
</reference>
<keyword evidence="2" id="KW-1185">Reference proteome</keyword>
<evidence type="ECO:0000313" key="2">
    <source>
        <dbReference type="Proteomes" id="UP000199356"/>
    </source>
</evidence>
<gene>
    <name evidence="1" type="ORF">SAMN04488047_13520</name>
</gene>
<dbReference type="STRING" id="441119.SAMN04488047_13520"/>
<dbReference type="AlphaFoldDB" id="A0A1I5VSZ0"/>
<dbReference type="OrthoDB" id="7729387at2"/>
<sequence>MLLNKPYSTKDVGARYGVDAHTIGDWIRKGCPTPEGRVFLPARKFGRGWKIYEEDLVLFEHRLRRSAPDRPRLDLDPDNTTEENTE</sequence>
<evidence type="ECO:0000313" key="1">
    <source>
        <dbReference type="EMBL" id="SFQ10582.1"/>
    </source>
</evidence>
<dbReference type="RefSeq" id="WP_093425394.1">
    <property type="nucleotide sequence ID" value="NZ_FOXA01000035.1"/>
</dbReference>
<proteinExistence type="predicted"/>
<dbReference type="EMBL" id="FOXA01000035">
    <property type="protein sequence ID" value="SFQ10582.1"/>
    <property type="molecule type" value="Genomic_DNA"/>
</dbReference>
<accession>A0A1I5VSZ0</accession>
<name>A0A1I5VSZ0_9RHOB</name>
<protein>
    <submittedName>
        <fullName evidence="1">Uncharacterized protein</fullName>
    </submittedName>
</protein>
<organism evidence="1 2">
    <name type="scientific">Tranquillimonas alkanivorans</name>
    <dbReference type="NCBI Taxonomy" id="441119"/>
    <lineage>
        <taxon>Bacteria</taxon>
        <taxon>Pseudomonadati</taxon>
        <taxon>Pseudomonadota</taxon>
        <taxon>Alphaproteobacteria</taxon>
        <taxon>Rhodobacterales</taxon>
        <taxon>Roseobacteraceae</taxon>
        <taxon>Tranquillimonas</taxon>
    </lineage>
</organism>
<dbReference type="Proteomes" id="UP000199356">
    <property type="component" value="Unassembled WGS sequence"/>
</dbReference>